<name>A0A1G1KTS7_9BACT</name>
<feature type="transmembrane region" description="Helical" evidence="1">
    <location>
        <begin position="258"/>
        <end position="291"/>
    </location>
</feature>
<feature type="transmembrane region" description="Helical" evidence="1">
    <location>
        <begin position="6"/>
        <end position="29"/>
    </location>
</feature>
<dbReference type="Proteomes" id="UP000178187">
    <property type="component" value="Unassembled WGS sequence"/>
</dbReference>
<accession>A0A1G1KTS7</accession>
<keyword evidence="1" id="KW-1133">Transmembrane helix</keyword>
<proteinExistence type="predicted"/>
<protein>
    <recommendedName>
        <fullName evidence="4">Glycosyltransferase RgtA/B/C/D-like domain-containing protein</fullName>
    </recommendedName>
</protein>
<keyword evidence="1" id="KW-0812">Transmembrane</keyword>
<sequence>MLETPLFAIIFWVLLIPSLWISGSLAGFWLHEKNPILKGIMTMACGLGFYAYYLVFFGSFGLLKPVIVILFIAASLMLGWRQLPNLMGGIKDLSRFMGTIWKASNRFLQIFSFAAILLTALLCFLPEIANDSVALQLYVSKLFAKHASISPQIYDLVSFRPLLINVLYASGMLFKNVAIAKLFHWICGLLLFLALIVKIDEVTQNKKLSLFFGFMFWLTPTLINQIATTYIDAGISLFVFLEFCLLIKEPKESNRSDFFYAGLFIGIAIAIRYLALAAFFAGAVVIGIRMLNRTDKMSAIKGMLYFATGTFISSAYWFARGWIYSGNPIFPYFGSWFGQEDPGFFFSMYYHAQGLPRSIGSFLSLPWNLTFRPHFFDYHHWLGPVYLLMLPVAIYAAAKIKSARYCLLFTFLFTIFWYFTGQIVRYLLPIFPIYLMASAIGVSELAKTINSKNLLKTAGKSAAYGLTVFMLCLTGYHFRYQYPALCGIWNEGEYLNKMERTIPIAEWINAKLPEDSKILVLDEVHLYYFNRTVVLEPDFEFRTHYQKLDSPQSIAATLKKYGFTHILEKKEITISKESGGAGLPKRPIDQVLNNPNICKPVVSIQSSNIVESKQLYVLYGLS</sequence>
<evidence type="ECO:0000313" key="2">
    <source>
        <dbReference type="EMBL" id="OGW96338.1"/>
    </source>
</evidence>
<evidence type="ECO:0000256" key="1">
    <source>
        <dbReference type="SAM" id="Phobius"/>
    </source>
</evidence>
<feature type="transmembrane region" description="Helical" evidence="1">
    <location>
        <begin position="303"/>
        <end position="323"/>
    </location>
</feature>
<feature type="transmembrane region" description="Helical" evidence="1">
    <location>
        <begin position="209"/>
        <end position="231"/>
    </location>
</feature>
<evidence type="ECO:0008006" key="4">
    <source>
        <dbReference type="Google" id="ProtNLM"/>
    </source>
</evidence>
<evidence type="ECO:0000313" key="3">
    <source>
        <dbReference type="Proteomes" id="UP000178187"/>
    </source>
</evidence>
<feature type="transmembrane region" description="Helical" evidence="1">
    <location>
        <begin position="107"/>
        <end position="129"/>
    </location>
</feature>
<feature type="transmembrane region" description="Helical" evidence="1">
    <location>
        <begin position="405"/>
        <end position="424"/>
    </location>
</feature>
<gene>
    <name evidence="2" type="ORF">A3G33_03260</name>
</gene>
<feature type="transmembrane region" description="Helical" evidence="1">
    <location>
        <begin position="178"/>
        <end position="197"/>
    </location>
</feature>
<dbReference type="AlphaFoldDB" id="A0A1G1KTS7"/>
<dbReference type="EMBL" id="MHFR01000051">
    <property type="protein sequence ID" value="OGW96338.1"/>
    <property type="molecule type" value="Genomic_DNA"/>
</dbReference>
<keyword evidence="1" id="KW-0472">Membrane</keyword>
<feature type="transmembrane region" description="Helical" evidence="1">
    <location>
        <begin position="378"/>
        <end position="398"/>
    </location>
</feature>
<reference evidence="2 3" key="1">
    <citation type="journal article" date="2016" name="Nat. Commun.">
        <title>Thousands of microbial genomes shed light on interconnected biogeochemical processes in an aquifer system.</title>
        <authorList>
            <person name="Anantharaman K."/>
            <person name="Brown C.T."/>
            <person name="Hug L.A."/>
            <person name="Sharon I."/>
            <person name="Castelle C.J."/>
            <person name="Probst A.J."/>
            <person name="Thomas B.C."/>
            <person name="Singh A."/>
            <person name="Wilkins M.J."/>
            <person name="Karaoz U."/>
            <person name="Brodie E.L."/>
            <person name="Williams K.H."/>
            <person name="Hubbard S.S."/>
            <person name="Banfield J.F."/>
        </authorList>
    </citation>
    <scope>NUCLEOTIDE SEQUENCE [LARGE SCALE GENOMIC DNA]</scope>
</reference>
<comment type="caution">
    <text evidence="2">The sequence shown here is derived from an EMBL/GenBank/DDBJ whole genome shotgun (WGS) entry which is preliminary data.</text>
</comment>
<organism evidence="2 3">
    <name type="scientific">Candidatus Danuiimicrobium aquiferis</name>
    <dbReference type="NCBI Taxonomy" id="1801832"/>
    <lineage>
        <taxon>Bacteria</taxon>
        <taxon>Pseudomonadati</taxon>
        <taxon>Candidatus Omnitrophota</taxon>
        <taxon>Candidatus Danuiimicrobium</taxon>
    </lineage>
</organism>